<reference evidence="1 2" key="1">
    <citation type="journal article" date="2021" name="Int. J. Syst. Evol. Microbiol.">
        <title>Amazonocrinis nigriterrae gen. nov., sp. nov., Atlanticothrix silvestris gen. nov., sp. nov. and Dendronalium phyllosphericum gen. nov., sp. nov., nostocacean cyanobacteria from Brazilian environments.</title>
        <authorList>
            <person name="Alvarenga D.O."/>
            <person name="Andreote A.P.D."/>
            <person name="Branco L.H.Z."/>
            <person name="Delbaje E."/>
            <person name="Cruz R.B."/>
            <person name="Varani A.M."/>
            <person name="Fiore M.F."/>
        </authorList>
    </citation>
    <scope>NUCLEOTIDE SEQUENCE [LARGE SCALE GENOMIC DNA]</scope>
    <source>
        <strain evidence="1 2">CENA67</strain>
    </source>
</reference>
<gene>
    <name evidence="1" type="ORF">I8748_21470</name>
</gene>
<dbReference type="Proteomes" id="UP000632766">
    <property type="component" value="Unassembled WGS sequence"/>
</dbReference>
<name>A0A8J7LAZ3_9NOST</name>
<dbReference type="EMBL" id="JAECZC010000050">
    <property type="protein sequence ID" value="MBH8564721.1"/>
    <property type="molecule type" value="Genomic_DNA"/>
</dbReference>
<accession>A0A8J7LAZ3</accession>
<evidence type="ECO:0000313" key="1">
    <source>
        <dbReference type="EMBL" id="MBH8564721.1"/>
    </source>
</evidence>
<protein>
    <submittedName>
        <fullName evidence="1">Uncharacterized protein</fullName>
    </submittedName>
</protein>
<keyword evidence="2" id="KW-1185">Reference proteome</keyword>
<organism evidence="1 2">
    <name type="scientific">Amazonocrinis nigriterrae CENA67</name>
    <dbReference type="NCBI Taxonomy" id="2794033"/>
    <lineage>
        <taxon>Bacteria</taxon>
        <taxon>Bacillati</taxon>
        <taxon>Cyanobacteriota</taxon>
        <taxon>Cyanophyceae</taxon>
        <taxon>Nostocales</taxon>
        <taxon>Nostocaceae</taxon>
        <taxon>Amazonocrinis</taxon>
        <taxon>Amazonocrinis nigriterrae</taxon>
    </lineage>
</organism>
<sequence>MPDNNIGLEIAEYKAELKKNVDASGKQLLNGKHLQSKLSSKVANMLFRELTRAIAIAFH</sequence>
<comment type="caution">
    <text evidence="1">The sequence shown here is derived from an EMBL/GenBank/DDBJ whole genome shotgun (WGS) entry which is preliminary data.</text>
</comment>
<proteinExistence type="predicted"/>
<dbReference type="AlphaFoldDB" id="A0A8J7LAZ3"/>
<evidence type="ECO:0000313" key="2">
    <source>
        <dbReference type="Proteomes" id="UP000632766"/>
    </source>
</evidence>